<name>A0A2B4SK19_STYPI</name>
<protein>
    <submittedName>
        <fullName evidence="2">Protein lin-52-like</fullName>
    </submittedName>
</protein>
<sequence length="118" mass="13273">MESPSPELDQSLQGLLSFERLDRASPDLWPEQIPGVSDFASLTVSPFSLSSTPPKWLAELEKDDMDMLQEFGSLTTSQLMEKVRGLQNLAFQLGLDEAREMTRGKFLNILEKVNSGRR</sequence>
<comment type="similarity">
    <text evidence="1">Belongs to the lin-52 family.</text>
</comment>
<evidence type="ECO:0000256" key="1">
    <source>
        <dbReference type="ARBA" id="ARBA00005456"/>
    </source>
</evidence>
<comment type="caution">
    <text evidence="2">The sequence shown here is derived from an EMBL/GenBank/DDBJ whole genome shotgun (WGS) entry which is preliminary data.</text>
</comment>
<dbReference type="AlphaFoldDB" id="A0A2B4SK19"/>
<dbReference type="STRING" id="50429.A0A2B4SK19"/>
<evidence type="ECO:0000313" key="3">
    <source>
        <dbReference type="Proteomes" id="UP000225706"/>
    </source>
</evidence>
<gene>
    <name evidence="2" type="primary">LIN52</name>
    <name evidence="2" type="ORF">AWC38_SpisGene6430</name>
</gene>
<organism evidence="2 3">
    <name type="scientific">Stylophora pistillata</name>
    <name type="common">Smooth cauliflower coral</name>
    <dbReference type="NCBI Taxonomy" id="50429"/>
    <lineage>
        <taxon>Eukaryota</taxon>
        <taxon>Metazoa</taxon>
        <taxon>Cnidaria</taxon>
        <taxon>Anthozoa</taxon>
        <taxon>Hexacorallia</taxon>
        <taxon>Scleractinia</taxon>
        <taxon>Astrocoeniina</taxon>
        <taxon>Pocilloporidae</taxon>
        <taxon>Stylophora</taxon>
    </lineage>
</organism>
<dbReference type="InterPro" id="IPR018737">
    <property type="entry name" value="DREAM_LIN52"/>
</dbReference>
<proteinExistence type="inferred from homology"/>
<dbReference type="PANTHER" id="PTHR31489">
    <property type="entry name" value="LIN52 FAMILY MEMBER"/>
    <property type="match status" value="1"/>
</dbReference>
<keyword evidence="3" id="KW-1185">Reference proteome</keyword>
<dbReference type="Proteomes" id="UP000225706">
    <property type="component" value="Unassembled WGS sequence"/>
</dbReference>
<dbReference type="PANTHER" id="PTHR31489:SF2">
    <property type="entry name" value="PROTEIN LIN-52 HOMOLOG"/>
    <property type="match status" value="1"/>
</dbReference>
<dbReference type="GO" id="GO:0006355">
    <property type="term" value="P:regulation of DNA-templated transcription"/>
    <property type="evidence" value="ECO:0007669"/>
    <property type="project" value="InterPro"/>
</dbReference>
<evidence type="ECO:0000313" key="2">
    <source>
        <dbReference type="EMBL" id="PFX28832.1"/>
    </source>
</evidence>
<dbReference type="EMBL" id="LSMT01000076">
    <property type="protein sequence ID" value="PFX28832.1"/>
    <property type="molecule type" value="Genomic_DNA"/>
</dbReference>
<dbReference type="GO" id="GO:0070176">
    <property type="term" value="C:DRM complex"/>
    <property type="evidence" value="ECO:0007669"/>
    <property type="project" value="InterPro"/>
</dbReference>
<reference evidence="3" key="1">
    <citation type="journal article" date="2017" name="bioRxiv">
        <title>Comparative analysis of the genomes of Stylophora pistillata and Acropora digitifera provides evidence for extensive differences between species of corals.</title>
        <authorList>
            <person name="Voolstra C.R."/>
            <person name="Li Y."/>
            <person name="Liew Y.J."/>
            <person name="Baumgarten S."/>
            <person name="Zoccola D."/>
            <person name="Flot J.-F."/>
            <person name="Tambutte S."/>
            <person name="Allemand D."/>
            <person name="Aranda M."/>
        </authorList>
    </citation>
    <scope>NUCLEOTIDE SEQUENCE [LARGE SCALE GENOMIC DNA]</scope>
</reference>
<accession>A0A2B4SK19</accession>
<dbReference type="OrthoDB" id="5834362at2759"/>
<dbReference type="Pfam" id="PF10044">
    <property type="entry name" value="LIN52"/>
    <property type="match status" value="1"/>
</dbReference>